<keyword evidence="2" id="KW-0472">Membrane</keyword>
<dbReference type="Pfam" id="PF20567">
    <property type="entry name" value="DUF6776"/>
    <property type="match status" value="1"/>
</dbReference>
<dbReference type="RefSeq" id="WP_039219198.1">
    <property type="nucleotide sequence ID" value="NZ_JWLW01000012.1"/>
</dbReference>
<keyword evidence="2" id="KW-0812">Transmembrane</keyword>
<proteinExistence type="predicted"/>
<dbReference type="EMBL" id="JWLW01000012">
    <property type="protein sequence ID" value="KHT54499.1"/>
    <property type="molecule type" value="Genomic_DNA"/>
</dbReference>
<evidence type="ECO:0000256" key="2">
    <source>
        <dbReference type="SAM" id="Phobius"/>
    </source>
</evidence>
<evidence type="ECO:0000313" key="3">
    <source>
        <dbReference type="EMBL" id="KHT54499.1"/>
    </source>
</evidence>
<gene>
    <name evidence="3" type="ORF">RJ41_07755</name>
</gene>
<evidence type="ECO:0000256" key="1">
    <source>
        <dbReference type="SAM" id="Coils"/>
    </source>
</evidence>
<feature type="coiled-coil region" evidence="1">
    <location>
        <begin position="52"/>
        <end position="107"/>
    </location>
</feature>
<organism evidence="3 4">
    <name type="scientific">Alteromonas marina</name>
    <dbReference type="NCBI Taxonomy" id="203795"/>
    <lineage>
        <taxon>Bacteria</taxon>
        <taxon>Pseudomonadati</taxon>
        <taxon>Pseudomonadota</taxon>
        <taxon>Gammaproteobacteria</taxon>
        <taxon>Alteromonadales</taxon>
        <taxon>Alteromonadaceae</taxon>
        <taxon>Alteromonas/Salinimonas group</taxon>
        <taxon>Alteromonas</taxon>
    </lineage>
</organism>
<keyword evidence="1" id="KW-0175">Coiled coil</keyword>
<protein>
    <submittedName>
        <fullName evidence="3">Uncharacterized protein</fullName>
    </submittedName>
</protein>
<feature type="transmembrane region" description="Helical" evidence="2">
    <location>
        <begin position="15"/>
        <end position="34"/>
    </location>
</feature>
<dbReference type="InterPro" id="IPR046703">
    <property type="entry name" value="DUF6776"/>
</dbReference>
<keyword evidence="2" id="KW-1133">Transmembrane helix</keyword>
<reference evidence="3 4" key="1">
    <citation type="submission" date="2014-12" db="EMBL/GenBank/DDBJ databases">
        <title>Genome sequencing of Alteromonas marina AD001.</title>
        <authorList>
            <person name="Adrian T.G.S."/>
            <person name="Chan K.G."/>
        </authorList>
    </citation>
    <scope>NUCLEOTIDE SEQUENCE [LARGE SCALE GENOMIC DNA]</scope>
    <source>
        <strain evidence="3 4">AD001</strain>
    </source>
</reference>
<keyword evidence="4" id="KW-1185">Reference proteome</keyword>
<evidence type="ECO:0000313" key="4">
    <source>
        <dbReference type="Proteomes" id="UP000031197"/>
    </source>
</evidence>
<accession>A0A0B3YAE5</accession>
<sequence>MTTDQLKEVLGNYKWTLLVALIMFAMVGFGYKLARIIDEGDSKKVQAQQETIAILSEENHALTTKVNQLEVAMELATLETESITNTLGEQKKELEAQQELLSFYERVVAPEKTDEGFAIEGVEVFKLSDNTYQLRLVLLQSKQQKAVINGSLDISVVGQRNGQAITLRSGESSLLAEDIKYRFRFFQAVNVTLTIDEDINPESIAFSTTVYQYKTRKGNYEISVPWNEALSVEIE</sequence>
<dbReference type="OrthoDB" id="7056878at2"/>
<comment type="caution">
    <text evidence="3">The sequence shown here is derived from an EMBL/GenBank/DDBJ whole genome shotgun (WGS) entry which is preliminary data.</text>
</comment>
<dbReference type="AlphaFoldDB" id="A0A0B3YAE5"/>
<name>A0A0B3YAE5_9ALTE</name>
<dbReference type="Proteomes" id="UP000031197">
    <property type="component" value="Unassembled WGS sequence"/>
</dbReference>